<keyword evidence="2" id="KW-1185">Reference proteome</keyword>
<evidence type="ECO:0000313" key="2">
    <source>
        <dbReference type="Proteomes" id="UP000499080"/>
    </source>
</evidence>
<reference evidence="1 2" key="1">
    <citation type="journal article" date="2019" name="Sci. Rep.">
        <title>Orb-weaving spider Araneus ventricosus genome elucidates the spidroin gene catalogue.</title>
        <authorList>
            <person name="Kono N."/>
            <person name="Nakamura H."/>
            <person name="Ohtoshi R."/>
            <person name="Moran D.A.P."/>
            <person name="Shinohara A."/>
            <person name="Yoshida Y."/>
            <person name="Fujiwara M."/>
            <person name="Mori M."/>
            <person name="Tomita M."/>
            <person name="Arakawa K."/>
        </authorList>
    </citation>
    <scope>NUCLEOTIDE SEQUENCE [LARGE SCALE GENOMIC DNA]</scope>
</reference>
<accession>A0A4Y2N6U3</accession>
<sequence length="132" mass="15171">MAPPSQQHQPVWFHSIANNSTSRRKIHNFLQRETVFSVQIPINCYFFSSIVFSFESNAIVPIPHSWPTFSQVATSVHPLPPAMREFKTNQTSTVHPASSSLHPFLWRWKVSFHQFNFASSSAHHPLMNSELL</sequence>
<dbReference type="EMBL" id="BGPR01208063">
    <property type="protein sequence ID" value="GBN35071.1"/>
    <property type="molecule type" value="Genomic_DNA"/>
</dbReference>
<dbReference type="AlphaFoldDB" id="A0A4Y2N6U3"/>
<dbReference type="Proteomes" id="UP000499080">
    <property type="component" value="Unassembled WGS sequence"/>
</dbReference>
<organism evidence="1 2">
    <name type="scientific">Araneus ventricosus</name>
    <name type="common">Orbweaver spider</name>
    <name type="synonym">Epeira ventricosa</name>
    <dbReference type="NCBI Taxonomy" id="182803"/>
    <lineage>
        <taxon>Eukaryota</taxon>
        <taxon>Metazoa</taxon>
        <taxon>Ecdysozoa</taxon>
        <taxon>Arthropoda</taxon>
        <taxon>Chelicerata</taxon>
        <taxon>Arachnida</taxon>
        <taxon>Araneae</taxon>
        <taxon>Araneomorphae</taxon>
        <taxon>Entelegynae</taxon>
        <taxon>Araneoidea</taxon>
        <taxon>Araneidae</taxon>
        <taxon>Araneus</taxon>
    </lineage>
</organism>
<evidence type="ECO:0000313" key="1">
    <source>
        <dbReference type="EMBL" id="GBN35071.1"/>
    </source>
</evidence>
<gene>
    <name evidence="1" type="ORF">AVEN_269614_1</name>
</gene>
<name>A0A4Y2N6U3_ARAVE</name>
<comment type="caution">
    <text evidence="1">The sequence shown here is derived from an EMBL/GenBank/DDBJ whole genome shotgun (WGS) entry which is preliminary data.</text>
</comment>
<protein>
    <submittedName>
        <fullName evidence="1">Uncharacterized protein</fullName>
    </submittedName>
</protein>
<proteinExistence type="predicted"/>